<dbReference type="PANTHER" id="PTHR16047">
    <property type="entry name" value="RFWD3 PROTEIN"/>
    <property type="match status" value="1"/>
</dbReference>
<dbReference type="Gene3D" id="3.30.40.10">
    <property type="entry name" value="Zinc/RING finger domain, C3HC4 (zinc finger)"/>
    <property type="match status" value="1"/>
</dbReference>
<dbReference type="AlphaFoldDB" id="A0A197JV25"/>
<evidence type="ECO:0000256" key="4">
    <source>
        <dbReference type="ARBA" id="ARBA00022490"/>
    </source>
</evidence>
<keyword evidence="16" id="KW-0175">Coiled coil</keyword>
<evidence type="ECO:0000256" key="1">
    <source>
        <dbReference type="ARBA" id="ARBA00004123"/>
    </source>
</evidence>
<keyword evidence="5" id="KW-0853">WD repeat</keyword>
<dbReference type="InterPro" id="IPR056527">
    <property type="entry name" value="WD40_RFWD3"/>
</dbReference>
<dbReference type="InterPro" id="IPR013083">
    <property type="entry name" value="Znf_RING/FYVE/PHD"/>
</dbReference>
<accession>A0A197JV25</accession>
<feature type="region of interest" description="Disordered" evidence="17">
    <location>
        <begin position="1"/>
        <end position="49"/>
    </location>
</feature>
<keyword evidence="13" id="KW-0234">DNA repair</keyword>
<comment type="subcellular location">
    <subcellularLocation>
        <location evidence="2">Cytoplasm</location>
    </subcellularLocation>
    <subcellularLocation>
        <location evidence="1">Nucleus</location>
    </subcellularLocation>
</comment>
<dbReference type="GO" id="GO:0004842">
    <property type="term" value="F:ubiquitin-protein transferase activity"/>
    <property type="evidence" value="ECO:0007669"/>
    <property type="project" value="InterPro"/>
</dbReference>
<feature type="coiled-coil region" evidence="16">
    <location>
        <begin position="185"/>
        <end position="226"/>
    </location>
</feature>
<keyword evidence="9" id="KW-0227">DNA damage</keyword>
<keyword evidence="20" id="KW-1185">Reference proteome</keyword>
<proteinExistence type="predicted"/>
<dbReference type="Pfam" id="PF00097">
    <property type="entry name" value="zf-C3HC4"/>
    <property type="match status" value="1"/>
</dbReference>
<evidence type="ECO:0000256" key="6">
    <source>
        <dbReference type="ARBA" id="ARBA00022679"/>
    </source>
</evidence>
<evidence type="ECO:0000256" key="16">
    <source>
        <dbReference type="SAM" id="Coils"/>
    </source>
</evidence>
<evidence type="ECO:0000256" key="2">
    <source>
        <dbReference type="ARBA" id="ARBA00004496"/>
    </source>
</evidence>
<evidence type="ECO:0000256" key="11">
    <source>
        <dbReference type="ARBA" id="ARBA00022786"/>
    </source>
</evidence>
<dbReference type="CDD" id="cd16450">
    <property type="entry name" value="mRING-C3HGC3_RFWD3"/>
    <property type="match status" value="1"/>
</dbReference>
<keyword evidence="8" id="KW-0677">Repeat</keyword>
<name>A0A197JV25_9FUNG</name>
<dbReference type="InterPro" id="IPR001841">
    <property type="entry name" value="Znf_RING"/>
</dbReference>
<evidence type="ECO:0000256" key="13">
    <source>
        <dbReference type="ARBA" id="ARBA00023204"/>
    </source>
</evidence>
<evidence type="ECO:0000313" key="20">
    <source>
        <dbReference type="Proteomes" id="UP000078512"/>
    </source>
</evidence>
<evidence type="ECO:0000256" key="3">
    <source>
        <dbReference type="ARBA" id="ARBA00004906"/>
    </source>
</evidence>
<dbReference type="InterPro" id="IPR018957">
    <property type="entry name" value="Znf_C3HC4_RING-type"/>
</dbReference>
<evidence type="ECO:0000256" key="9">
    <source>
        <dbReference type="ARBA" id="ARBA00022763"/>
    </source>
</evidence>
<keyword evidence="14" id="KW-0539">Nucleus</keyword>
<evidence type="ECO:0000256" key="15">
    <source>
        <dbReference type="PROSITE-ProRule" id="PRU00175"/>
    </source>
</evidence>
<evidence type="ECO:0000256" key="10">
    <source>
        <dbReference type="ARBA" id="ARBA00022771"/>
    </source>
</evidence>
<dbReference type="GO" id="GO:0008270">
    <property type="term" value="F:zinc ion binding"/>
    <property type="evidence" value="ECO:0007669"/>
    <property type="project" value="UniProtKB-KW"/>
</dbReference>
<feature type="compositionally biased region" description="Acidic residues" evidence="17">
    <location>
        <begin position="15"/>
        <end position="26"/>
    </location>
</feature>
<keyword evidence="10 15" id="KW-0863">Zinc-finger</keyword>
<protein>
    <recommendedName>
        <fullName evidence="18">RING-type domain-containing protein</fullName>
    </recommendedName>
</protein>
<dbReference type="SUPFAM" id="SSF57850">
    <property type="entry name" value="RING/U-box"/>
    <property type="match status" value="1"/>
</dbReference>
<evidence type="ECO:0000256" key="8">
    <source>
        <dbReference type="ARBA" id="ARBA00022737"/>
    </source>
</evidence>
<dbReference type="GO" id="GO:0005634">
    <property type="term" value="C:nucleus"/>
    <property type="evidence" value="ECO:0007669"/>
    <property type="project" value="InterPro"/>
</dbReference>
<dbReference type="OrthoDB" id="8062037at2759"/>
<evidence type="ECO:0000256" key="7">
    <source>
        <dbReference type="ARBA" id="ARBA00022723"/>
    </source>
</evidence>
<gene>
    <name evidence="19" type="ORF">K457DRAFT_595384</name>
</gene>
<dbReference type="Proteomes" id="UP000078512">
    <property type="component" value="Unassembled WGS sequence"/>
</dbReference>
<keyword evidence="4" id="KW-0963">Cytoplasm</keyword>
<comment type="pathway">
    <text evidence="3">Protein modification; protein ubiquitination.</text>
</comment>
<reference evidence="19 20" key="1">
    <citation type="submission" date="2016-05" db="EMBL/GenBank/DDBJ databases">
        <title>Genome sequencing reveals origins of a unique bacterial endosymbiosis in the earliest lineages of terrestrial Fungi.</title>
        <authorList>
            <consortium name="DOE Joint Genome Institute"/>
            <person name="Uehling J."/>
            <person name="Gryganskyi A."/>
            <person name="Hameed K."/>
            <person name="Tschaplinski T."/>
            <person name="Misztal P."/>
            <person name="Wu S."/>
            <person name="Desiro A."/>
            <person name="Vande Pol N."/>
            <person name="Du Z.-Y."/>
            <person name="Zienkiewicz A."/>
            <person name="Zienkiewicz K."/>
            <person name="Morin E."/>
            <person name="Tisserant E."/>
            <person name="Splivallo R."/>
            <person name="Hainaut M."/>
            <person name="Henrissat B."/>
            <person name="Ohm R."/>
            <person name="Kuo A."/>
            <person name="Yan J."/>
            <person name="Lipzen A."/>
            <person name="Nolan M."/>
            <person name="Labutti K."/>
            <person name="Barry K."/>
            <person name="Goldstein A."/>
            <person name="Labbe J."/>
            <person name="Schadt C."/>
            <person name="Tuskan G."/>
            <person name="Grigoriev I."/>
            <person name="Martin F."/>
            <person name="Vilgalys R."/>
            <person name="Bonito G."/>
        </authorList>
    </citation>
    <scope>NUCLEOTIDE SEQUENCE [LARGE SCALE GENOMIC DNA]</scope>
    <source>
        <strain evidence="19 20">AG-77</strain>
    </source>
</reference>
<organism evidence="19 20">
    <name type="scientific">Linnemannia elongata AG-77</name>
    <dbReference type="NCBI Taxonomy" id="1314771"/>
    <lineage>
        <taxon>Eukaryota</taxon>
        <taxon>Fungi</taxon>
        <taxon>Fungi incertae sedis</taxon>
        <taxon>Mucoromycota</taxon>
        <taxon>Mortierellomycotina</taxon>
        <taxon>Mortierellomycetes</taxon>
        <taxon>Mortierellales</taxon>
        <taxon>Mortierellaceae</taxon>
        <taxon>Linnemannia</taxon>
    </lineage>
</organism>
<dbReference type="GO" id="GO:0016567">
    <property type="term" value="P:protein ubiquitination"/>
    <property type="evidence" value="ECO:0007669"/>
    <property type="project" value="InterPro"/>
</dbReference>
<dbReference type="PROSITE" id="PS50089">
    <property type="entry name" value="ZF_RING_2"/>
    <property type="match status" value="1"/>
</dbReference>
<dbReference type="Pfam" id="PF23419">
    <property type="entry name" value="WD40_RFWD3"/>
    <property type="match status" value="1"/>
</dbReference>
<dbReference type="SMART" id="SM00184">
    <property type="entry name" value="RING"/>
    <property type="match status" value="1"/>
</dbReference>
<evidence type="ECO:0000256" key="17">
    <source>
        <dbReference type="SAM" id="MobiDB-lite"/>
    </source>
</evidence>
<evidence type="ECO:0000256" key="14">
    <source>
        <dbReference type="ARBA" id="ARBA00023242"/>
    </source>
</evidence>
<dbReference type="PANTHER" id="PTHR16047:SF7">
    <property type="entry name" value="E3 UBIQUITIN-PROTEIN LIGASE RFWD3"/>
    <property type="match status" value="1"/>
</dbReference>
<dbReference type="InterPro" id="IPR037381">
    <property type="entry name" value="RFWD3"/>
</dbReference>
<keyword evidence="7" id="KW-0479">Metal-binding</keyword>
<evidence type="ECO:0000256" key="12">
    <source>
        <dbReference type="ARBA" id="ARBA00022833"/>
    </source>
</evidence>
<keyword evidence="6" id="KW-0808">Transferase</keyword>
<evidence type="ECO:0000313" key="19">
    <source>
        <dbReference type="EMBL" id="OAQ28144.1"/>
    </source>
</evidence>
<sequence>MDDTFDDINEHSFDDDGSDNGNEDNNNDNNGNNLNQVLQARDDLPPGPGHAVIQQHATGGQQAHLHQEAMISSQDHDFQSQVHVVTRPMVGPERSHIPEPRPQNVETEESTCSICFDSWTNSGKHRLVSIKCGHLFGESCITKWINQNAGGNGPAKCPECNLATNRRDIRRIWSKSVVVMDTVEKDEANARAREEREARLRCEKELANSRLAYEMLSNELTDMRKKHDRQRALKARYRAEVKQLKMVYPEREIVKHFSYVTARTIPITARAPVATQYLAYRQDEEMLVYSRQMGEQHGIAKVSMRDFASTYHDFIPVHSKPIKDVRCYTGQPGINKAFILTASLDKTLKITNALSKQVLLTYVINSPLYFVALRFCALIN</sequence>
<keyword evidence="12" id="KW-0862">Zinc</keyword>
<keyword evidence="11" id="KW-0833">Ubl conjugation pathway</keyword>
<dbReference type="STRING" id="1314771.A0A197JV25"/>
<evidence type="ECO:0000256" key="5">
    <source>
        <dbReference type="ARBA" id="ARBA00022574"/>
    </source>
</evidence>
<evidence type="ECO:0000259" key="18">
    <source>
        <dbReference type="PROSITE" id="PS50089"/>
    </source>
</evidence>
<dbReference type="GO" id="GO:0036297">
    <property type="term" value="P:interstrand cross-link repair"/>
    <property type="evidence" value="ECO:0007669"/>
    <property type="project" value="InterPro"/>
</dbReference>
<dbReference type="EMBL" id="KV442051">
    <property type="protein sequence ID" value="OAQ28144.1"/>
    <property type="molecule type" value="Genomic_DNA"/>
</dbReference>
<feature type="domain" description="RING-type" evidence="18">
    <location>
        <begin position="112"/>
        <end position="161"/>
    </location>
</feature>